<dbReference type="InterPro" id="IPR011877">
    <property type="entry name" value="Ribokinase"/>
</dbReference>
<feature type="binding site" evidence="9">
    <location>
        <position position="292"/>
    </location>
    <ligand>
        <name>K(+)</name>
        <dbReference type="ChEBI" id="CHEBI:29103"/>
    </ligand>
</feature>
<dbReference type="SUPFAM" id="SSF53613">
    <property type="entry name" value="Ribokinase-like"/>
    <property type="match status" value="1"/>
</dbReference>
<keyword evidence="9" id="KW-0963">Cytoplasm</keyword>
<evidence type="ECO:0000256" key="2">
    <source>
        <dbReference type="ARBA" id="ARBA00022723"/>
    </source>
</evidence>
<dbReference type="PANTHER" id="PTHR10584:SF166">
    <property type="entry name" value="RIBOKINASE"/>
    <property type="match status" value="1"/>
</dbReference>
<comment type="subcellular location">
    <subcellularLocation>
        <location evidence="9">Cytoplasm</location>
    </subcellularLocation>
</comment>
<evidence type="ECO:0000256" key="3">
    <source>
        <dbReference type="ARBA" id="ARBA00022741"/>
    </source>
</evidence>
<comment type="pathway">
    <text evidence="9">Carbohydrate metabolism; D-ribose degradation; D-ribose 5-phosphate from beta-D-ribopyranose: step 2/2.</text>
</comment>
<keyword evidence="5 9" id="KW-0067">ATP-binding</keyword>
<keyword evidence="6 9" id="KW-0460">Magnesium</keyword>
<accession>A0ABT9TN33</accession>
<dbReference type="Gene3D" id="3.40.1190.20">
    <property type="match status" value="1"/>
</dbReference>
<evidence type="ECO:0000256" key="9">
    <source>
        <dbReference type="HAMAP-Rule" id="MF_01987"/>
    </source>
</evidence>
<feature type="binding site" evidence="9">
    <location>
        <position position="251"/>
    </location>
    <ligand>
        <name>K(+)</name>
        <dbReference type="ChEBI" id="CHEBI:29103"/>
    </ligand>
</feature>
<comment type="caution">
    <text evidence="9">Lacks conserved residue(s) required for the propagation of feature annotation.</text>
</comment>
<keyword evidence="3 9" id="KW-0547">Nucleotide-binding</keyword>
<sequence length="317" mass="32672">MKTADPGTIVVVGTSNLDLTLKVAHLPQSGETVLGDYSRAGGGKAANQAVAAARMGAEVHLVTRLGDDANGGEMRQLFADDGIHLDAAKTVPGGTTGVALIMVDAAANTMIGVAEGVNRFMDPSDLDQCAPLRSTDTTVIVELGIPAAVVERLCELRKEVGFTLILNPAPYVNPLPDWSWPLLDVVTPNEIEAGMMTGIAVVDEATAIEAALDLRARGVKRAAITLGAKGVAFADETGTGVIPAFQVTAVDTTAASDAFNGVLAVALTAEPTFPAALRFANAAAALSVTKPGAQSSLPTRTEVLKFLETERMGTLNV</sequence>
<name>A0ABT9TN33_PAENI</name>
<feature type="active site" description="Proton acceptor" evidence="9">
    <location>
        <position position="257"/>
    </location>
</feature>
<feature type="domain" description="Carbohydrate kinase PfkB" evidence="10">
    <location>
        <begin position="9"/>
        <end position="300"/>
    </location>
</feature>
<dbReference type="HAMAP" id="MF_01987">
    <property type="entry name" value="Ribokinase"/>
    <property type="match status" value="1"/>
</dbReference>
<dbReference type="CDD" id="cd01174">
    <property type="entry name" value="ribokinase"/>
    <property type="match status" value="1"/>
</dbReference>
<feature type="binding site" evidence="9">
    <location>
        <position position="253"/>
    </location>
    <ligand>
        <name>K(+)</name>
        <dbReference type="ChEBI" id="CHEBI:29103"/>
    </ligand>
</feature>
<comment type="catalytic activity">
    <reaction evidence="9">
        <text>D-ribose + ATP = D-ribose 5-phosphate + ADP + H(+)</text>
        <dbReference type="Rhea" id="RHEA:13697"/>
        <dbReference type="ChEBI" id="CHEBI:15378"/>
        <dbReference type="ChEBI" id="CHEBI:30616"/>
        <dbReference type="ChEBI" id="CHEBI:47013"/>
        <dbReference type="ChEBI" id="CHEBI:78346"/>
        <dbReference type="ChEBI" id="CHEBI:456216"/>
        <dbReference type="EC" id="2.7.1.15"/>
    </reaction>
</comment>
<comment type="activity regulation">
    <text evidence="9">Activated by a monovalent cation that binds near, but not in, the active site. The most likely occupant of the site in vivo is potassium. Ion binding induces a conformational change that may alter substrate affinity.</text>
</comment>
<feature type="binding site" evidence="9">
    <location>
        <position position="257"/>
    </location>
    <ligand>
        <name>substrate</name>
    </ligand>
</feature>
<feature type="binding site" evidence="9">
    <location>
        <position position="281"/>
    </location>
    <ligand>
        <name>ATP</name>
        <dbReference type="ChEBI" id="CHEBI:30616"/>
    </ligand>
</feature>
<dbReference type="InterPro" id="IPR029056">
    <property type="entry name" value="Ribokinase-like"/>
</dbReference>
<dbReference type="InterPro" id="IPR011611">
    <property type="entry name" value="PfkB_dom"/>
</dbReference>
<evidence type="ECO:0000256" key="1">
    <source>
        <dbReference type="ARBA" id="ARBA00022679"/>
    </source>
</evidence>
<feature type="binding site" evidence="9">
    <location>
        <begin position="43"/>
        <end position="47"/>
    </location>
    <ligand>
        <name>substrate</name>
    </ligand>
</feature>
<evidence type="ECO:0000256" key="4">
    <source>
        <dbReference type="ARBA" id="ARBA00022777"/>
    </source>
</evidence>
<comment type="similarity">
    <text evidence="9">Belongs to the carbohydrate kinase PfkB family. Ribokinase subfamily.</text>
</comment>
<evidence type="ECO:0000256" key="6">
    <source>
        <dbReference type="ARBA" id="ARBA00022842"/>
    </source>
</evidence>
<feature type="binding site" evidence="9">
    <location>
        <position position="189"/>
    </location>
    <ligand>
        <name>ATP</name>
        <dbReference type="ChEBI" id="CHEBI:30616"/>
    </ligand>
</feature>
<dbReference type="Pfam" id="PF00294">
    <property type="entry name" value="PfkB"/>
    <property type="match status" value="1"/>
</dbReference>
<evidence type="ECO:0000256" key="5">
    <source>
        <dbReference type="ARBA" id="ARBA00022840"/>
    </source>
</evidence>
<feature type="binding site" evidence="9">
    <location>
        <begin position="225"/>
        <end position="230"/>
    </location>
    <ligand>
        <name>ATP</name>
        <dbReference type="ChEBI" id="CHEBI:30616"/>
    </ligand>
</feature>
<comment type="cofactor">
    <cofactor evidence="9">
        <name>Mg(2+)</name>
        <dbReference type="ChEBI" id="CHEBI:18420"/>
    </cofactor>
    <text evidence="9">Requires a divalent cation, most likely magnesium in vivo, as an electrophilic catalyst to aid phosphoryl group transfer. It is the chelate of the metal and the nucleotide that is the actual substrate.</text>
</comment>
<feature type="binding site" evidence="9">
    <location>
        <begin position="16"/>
        <end position="18"/>
    </location>
    <ligand>
        <name>substrate</name>
    </ligand>
</feature>
<proteinExistence type="inferred from homology"/>
<comment type="function">
    <text evidence="9">Catalyzes the phosphorylation of ribose at O-5 in a reaction requiring ATP and magnesium. The resulting D-ribose-5-phosphate can then be used either for sythesis of nucleotides, histidine, and tryptophan, or as a component of the pentose phosphate pathway.</text>
</comment>
<keyword evidence="12" id="KW-1185">Reference proteome</keyword>
<dbReference type="GO" id="GO:0004747">
    <property type="term" value="F:ribokinase activity"/>
    <property type="evidence" value="ECO:0007669"/>
    <property type="project" value="UniProtKB-EC"/>
</dbReference>
<dbReference type="EMBL" id="JAUSSW010000007">
    <property type="protein sequence ID" value="MDQ0103088.1"/>
    <property type="molecule type" value="Genomic_DNA"/>
</dbReference>
<feature type="binding site" evidence="9">
    <location>
        <position position="287"/>
    </location>
    <ligand>
        <name>K(+)</name>
        <dbReference type="ChEBI" id="CHEBI:29103"/>
    </ligand>
</feature>
<dbReference type="PRINTS" id="PR00990">
    <property type="entry name" value="RIBOKINASE"/>
</dbReference>
<dbReference type="Proteomes" id="UP001244563">
    <property type="component" value="Unassembled WGS sequence"/>
</dbReference>
<dbReference type="RefSeq" id="WP_064723057.1">
    <property type="nucleotide sequence ID" value="NZ_BDDW01000011.1"/>
</dbReference>
<evidence type="ECO:0000313" key="11">
    <source>
        <dbReference type="EMBL" id="MDQ0103088.1"/>
    </source>
</evidence>
<keyword evidence="7 9" id="KW-0630">Potassium</keyword>
<evidence type="ECO:0000259" key="10">
    <source>
        <dbReference type="Pfam" id="PF00294"/>
    </source>
</evidence>
<organism evidence="11 12">
    <name type="scientific">Paenarthrobacter nicotinovorans</name>
    <name type="common">Arthrobacter nicotinovorans</name>
    <dbReference type="NCBI Taxonomy" id="29320"/>
    <lineage>
        <taxon>Bacteria</taxon>
        <taxon>Bacillati</taxon>
        <taxon>Actinomycetota</taxon>
        <taxon>Actinomycetes</taxon>
        <taxon>Micrococcales</taxon>
        <taxon>Micrococcaceae</taxon>
        <taxon>Paenarthrobacter</taxon>
    </lineage>
</organism>
<dbReference type="EC" id="2.7.1.15" evidence="9"/>
<dbReference type="PANTHER" id="PTHR10584">
    <property type="entry name" value="SUGAR KINASE"/>
    <property type="match status" value="1"/>
</dbReference>
<reference evidence="11 12" key="1">
    <citation type="submission" date="2023-07" db="EMBL/GenBank/DDBJ databases">
        <title>Sorghum-associated microbial communities from plants grown in Nebraska, USA.</title>
        <authorList>
            <person name="Schachtman D."/>
        </authorList>
    </citation>
    <scope>NUCLEOTIDE SEQUENCE [LARGE SCALE GENOMIC DNA]</scope>
    <source>
        <strain evidence="11 12">CC523</strain>
    </source>
</reference>
<keyword evidence="8 9" id="KW-0119">Carbohydrate metabolism</keyword>
<evidence type="ECO:0000313" key="12">
    <source>
        <dbReference type="Proteomes" id="UP001244563"/>
    </source>
</evidence>
<protein>
    <recommendedName>
        <fullName evidence="9">Ribokinase</fullName>
        <shortName evidence="9">RK</shortName>
        <ecNumber evidence="9">2.7.1.15</ecNumber>
    </recommendedName>
</protein>
<comment type="subunit">
    <text evidence="9">Homodimer.</text>
</comment>
<comment type="caution">
    <text evidence="11">The sequence shown here is derived from an EMBL/GenBank/DDBJ whole genome shotgun (WGS) entry which is preliminary data.</text>
</comment>
<evidence type="ECO:0000256" key="7">
    <source>
        <dbReference type="ARBA" id="ARBA00022958"/>
    </source>
</evidence>
<feature type="binding site" evidence="9">
    <location>
        <position position="296"/>
    </location>
    <ligand>
        <name>K(+)</name>
        <dbReference type="ChEBI" id="CHEBI:29103"/>
    </ligand>
</feature>
<keyword evidence="2 9" id="KW-0479">Metal-binding</keyword>
<keyword evidence="1 9" id="KW-0808">Transferase</keyword>
<dbReference type="InterPro" id="IPR002139">
    <property type="entry name" value="Ribo/fructo_kinase"/>
</dbReference>
<evidence type="ECO:0000256" key="8">
    <source>
        <dbReference type="ARBA" id="ARBA00023277"/>
    </source>
</evidence>
<keyword evidence="4 9" id="KW-0418">Kinase</keyword>
<gene>
    <name evidence="9" type="primary">rbsK</name>
    <name evidence="11" type="ORF">J2T10_002745</name>
</gene>
<feature type="binding site" evidence="9">
    <location>
        <position position="290"/>
    </location>
    <ligand>
        <name>K(+)</name>
        <dbReference type="ChEBI" id="CHEBI:29103"/>
    </ligand>
</feature>